<sequence length="315" mass="34838">MKNIIKKIGILFAVLVLLVVFPVAIQAQDAAGRITLSEIDLNTKQPVSGIKLGIYQVALADHSEDEITYTADFAGLSSKPTSLSESVLIDGNNQTSTTQKIEQYIASHRNIQPMQTAITDGNGEITFDHLPDGVYFFRQVGQAQSLTDAGKKATAYSFFISLPATIDGISTRTITDAKPKCIVESVPEQTDINVYKIWKDNNDKAGKRPKYIQVELLDSSTCVDKKILSDVNNWTCRWTGLETKGHDWSIKEVSVPDGYTSTIKSKGYNYFITNTIHPSPPRIVKTGDNNHPALWIGLIAITALGMIWMRKQETK</sequence>
<gene>
    <name evidence="3" type="ORF">FYJ52_03180</name>
</gene>
<proteinExistence type="predicted"/>
<dbReference type="Gene3D" id="2.60.40.10">
    <property type="entry name" value="Immunoglobulins"/>
    <property type="match status" value="1"/>
</dbReference>
<keyword evidence="1" id="KW-0472">Membrane</keyword>
<dbReference type="EMBL" id="VUMO01000003">
    <property type="protein sequence ID" value="MSS19415.1"/>
    <property type="molecule type" value="Genomic_DNA"/>
</dbReference>
<dbReference type="InterPro" id="IPR008454">
    <property type="entry name" value="Collagen-bd_Cna-like_B-typ_dom"/>
</dbReference>
<dbReference type="SUPFAM" id="SSF49478">
    <property type="entry name" value="Cna protein B-type domain"/>
    <property type="match status" value="1"/>
</dbReference>
<feature type="transmembrane region" description="Helical" evidence="1">
    <location>
        <begin position="292"/>
        <end position="309"/>
    </location>
</feature>
<keyword evidence="1" id="KW-0812">Transmembrane</keyword>
<organism evidence="3 4">
    <name type="scientific">Pseudoramibacter porci</name>
    <dbReference type="NCBI Taxonomy" id="2606631"/>
    <lineage>
        <taxon>Bacteria</taxon>
        <taxon>Bacillati</taxon>
        <taxon>Bacillota</taxon>
        <taxon>Clostridia</taxon>
        <taxon>Eubacteriales</taxon>
        <taxon>Eubacteriaceae</taxon>
        <taxon>Pseudoramibacter</taxon>
    </lineage>
</organism>
<comment type="caution">
    <text evidence="3">The sequence shown here is derived from an EMBL/GenBank/DDBJ whole genome shotgun (WGS) entry which is preliminary data.</text>
</comment>
<keyword evidence="1" id="KW-1133">Transmembrane helix</keyword>
<evidence type="ECO:0000256" key="1">
    <source>
        <dbReference type="SAM" id="Phobius"/>
    </source>
</evidence>
<evidence type="ECO:0000313" key="4">
    <source>
        <dbReference type="Proteomes" id="UP000461754"/>
    </source>
</evidence>
<dbReference type="RefSeq" id="WP_154575824.1">
    <property type="nucleotide sequence ID" value="NZ_VUMO01000003.1"/>
</dbReference>
<keyword evidence="4" id="KW-1185">Reference proteome</keyword>
<dbReference type="AlphaFoldDB" id="A0A7X2NFE2"/>
<dbReference type="Proteomes" id="UP000461754">
    <property type="component" value="Unassembled WGS sequence"/>
</dbReference>
<evidence type="ECO:0000259" key="2">
    <source>
        <dbReference type="Pfam" id="PF05738"/>
    </source>
</evidence>
<name>A0A7X2NFE2_9FIRM</name>
<accession>A0A7X2NFE2</accession>
<dbReference type="Gene3D" id="2.60.40.1140">
    <property type="entry name" value="Collagen-binding surface protein Cna, B-type domain"/>
    <property type="match status" value="1"/>
</dbReference>
<dbReference type="Pfam" id="PF05738">
    <property type="entry name" value="Cna_B"/>
    <property type="match status" value="1"/>
</dbReference>
<evidence type="ECO:0000313" key="3">
    <source>
        <dbReference type="EMBL" id="MSS19415.1"/>
    </source>
</evidence>
<protein>
    <submittedName>
        <fullName evidence="3">Cna B-type domain-containing protein</fullName>
    </submittedName>
</protein>
<reference evidence="3 4" key="1">
    <citation type="submission" date="2019-08" db="EMBL/GenBank/DDBJ databases">
        <title>In-depth cultivation of the pig gut microbiome towards novel bacterial diversity and tailored functional studies.</title>
        <authorList>
            <person name="Wylensek D."/>
            <person name="Hitch T.C.A."/>
            <person name="Clavel T."/>
        </authorList>
    </citation>
    <scope>NUCLEOTIDE SEQUENCE [LARGE SCALE GENOMIC DNA]</scope>
    <source>
        <strain evidence="3 4">RF-744-FAT-4</strain>
    </source>
</reference>
<dbReference type="CDD" id="cd00222">
    <property type="entry name" value="CollagenBindB"/>
    <property type="match status" value="1"/>
</dbReference>
<dbReference type="InterPro" id="IPR013783">
    <property type="entry name" value="Ig-like_fold"/>
</dbReference>
<feature type="domain" description="CNA-B" evidence="2">
    <location>
        <begin position="192"/>
        <end position="275"/>
    </location>
</feature>
<dbReference type="SUPFAM" id="SSF117074">
    <property type="entry name" value="Hypothetical protein PA1324"/>
    <property type="match status" value="1"/>
</dbReference>